<keyword evidence="11 12" id="KW-0472">Membrane</keyword>
<dbReference type="FunFam" id="3.40.50.300:FF:000429">
    <property type="entry name" value="Preprotein translocase subunit SecA"/>
    <property type="match status" value="1"/>
</dbReference>
<proteinExistence type="inferred from homology"/>
<dbReference type="PROSITE" id="PS51196">
    <property type="entry name" value="SECA_MOTOR_DEAD"/>
    <property type="match status" value="1"/>
</dbReference>
<dbReference type="SUPFAM" id="SSF81886">
    <property type="entry name" value="Helical scaffold and wing domains of SecA"/>
    <property type="match status" value="1"/>
</dbReference>
<dbReference type="Pfam" id="PF21090">
    <property type="entry name" value="P-loop_SecA"/>
    <property type="match status" value="2"/>
</dbReference>
<dbReference type="Pfam" id="PF01043">
    <property type="entry name" value="SecA_PP_bind"/>
    <property type="match status" value="1"/>
</dbReference>
<dbReference type="InterPro" id="IPR014018">
    <property type="entry name" value="SecA_motor_DEAD"/>
</dbReference>
<dbReference type="GO" id="GO:0017038">
    <property type="term" value="P:protein import"/>
    <property type="evidence" value="ECO:0007669"/>
    <property type="project" value="InterPro"/>
</dbReference>
<dbReference type="InterPro" id="IPR036670">
    <property type="entry name" value="SecA_X-link_sf"/>
</dbReference>
<comment type="caution">
    <text evidence="18">The sequence shown here is derived from an EMBL/GenBank/DDBJ whole genome shotgun (WGS) entry which is preliminary data.</text>
</comment>
<feature type="domain" description="Helicase ATP-binding" evidence="15">
    <location>
        <begin position="164"/>
        <end position="324"/>
    </location>
</feature>
<evidence type="ECO:0000256" key="12">
    <source>
        <dbReference type="HAMAP-Rule" id="MF_01382"/>
    </source>
</evidence>
<evidence type="ECO:0000313" key="18">
    <source>
        <dbReference type="EMBL" id="MCS3711672.1"/>
    </source>
</evidence>
<dbReference type="Pfam" id="PF07517">
    <property type="entry name" value="SecA_DEAD"/>
    <property type="match status" value="1"/>
</dbReference>
<evidence type="ECO:0000313" key="19">
    <source>
        <dbReference type="Proteomes" id="UP001155057"/>
    </source>
</evidence>
<dbReference type="InterPro" id="IPR027417">
    <property type="entry name" value="P-loop_NTPase"/>
</dbReference>
<dbReference type="NCBIfam" id="NF009536">
    <property type="entry name" value="PRK12901.1"/>
    <property type="match status" value="1"/>
</dbReference>
<evidence type="ECO:0000256" key="11">
    <source>
        <dbReference type="ARBA" id="ARBA00023136"/>
    </source>
</evidence>
<dbReference type="CDD" id="cd18803">
    <property type="entry name" value="SF2_C_secA"/>
    <property type="match status" value="1"/>
</dbReference>
<feature type="coiled-coil region" evidence="13">
    <location>
        <begin position="458"/>
        <end position="514"/>
    </location>
</feature>
<organism evidence="18 19">
    <name type="scientific">Salinibacter ruber</name>
    <dbReference type="NCBI Taxonomy" id="146919"/>
    <lineage>
        <taxon>Bacteria</taxon>
        <taxon>Pseudomonadati</taxon>
        <taxon>Rhodothermota</taxon>
        <taxon>Rhodothermia</taxon>
        <taxon>Rhodothermales</taxon>
        <taxon>Salinibacteraceae</taxon>
        <taxon>Salinibacter</taxon>
    </lineage>
</organism>
<dbReference type="GO" id="GO:0043952">
    <property type="term" value="P:protein transport by the Sec complex"/>
    <property type="evidence" value="ECO:0007669"/>
    <property type="project" value="TreeGrafter"/>
</dbReference>
<dbReference type="InterPro" id="IPR014001">
    <property type="entry name" value="Helicase_ATP-bd"/>
</dbReference>
<evidence type="ECO:0000256" key="8">
    <source>
        <dbReference type="ARBA" id="ARBA00022927"/>
    </source>
</evidence>
<keyword evidence="4 12" id="KW-1003">Cell membrane</keyword>
<dbReference type="SMART" id="SM00958">
    <property type="entry name" value="SecA_PP_bind"/>
    <property type="match status" value="1"/>
</dbReference>
<feature type="binding site" evidence="12">
    <location>
        <position position="726"/>
    </location>
    <ligand>
        <name>ATP</name>
        <dbReference type="ChEBI" id="CHEBI:30616"/>
    </ligand>
</feature>
<dbReference type="Gene3D" id="3.90.1440.10">
    <property type="entry name" value="SecA, preprotein cross-linking domain"/>
    <property type="match status" value="1"/>
</dbReference>
<evidence type="ECO:0000256" key="2">
    <source>
        <dbReference type="ARBA" id="ARBA00007650"/>
    </source>
</evidence>
<dbReference type="GO" id="GO:0005524">
    <property type="term" value="F:ATP binding"/>
    <property type="evidence" value="ECO:0007669"/>
    <property type="project" value="UniProtKB-UniRule"/>
</dbReference>
<comment type="similarity">
    <text evidence="2 12">Belongs to the SecA family.</text>
</comment>
<dbReference type="InterPro" id="IPR036266">
    <property type="entry name" value="SecA_Wing/Scaffold_sf"/>
</dbReference>
<feature type="region of interest" description="Disordered" evidence="14">
    <location>
        <begin position="1060"/>
        <end position="1134"/>
    </location>
</feature>
<dbReference type="GO" id="GO:0006605">
    <property type="term" value="P:protein targeting"/>
    <property type="evidence" value="ECO:0007669"/>
    <property type="project" value="UniProtKB-UniRule"/>
</dbReference>
<dbReference type="FunFam" id="3.40.50.300:FF:000246">
    <property type="entry name" value="Preprotein translocase subunit SecA"/>
    <property type="match status" value="1"/>
</dbReference>
<evidence type="ECO:0000259" key="15">
    <source>
        <dbReference type="PROSITE" id="PS51192"/>
    </source>
</evidence>
<dbReference type="PROSITE" id="PS51194">
    <property type="entry name" value="HELICASE_CTER"/>
    <property type="match status" value="1"/>
</dbReference>
<evidence type="ECO:0000256" key="4">
    <source>
        <dbReference type="ARBA" id="ARBA00022475"/>
    </source>
</evidence>
<keyword evidence="6 12" id="KW-0547">Nucleotide-binding</keyword>
<dbReference type="InterPro" id="IPR011130">
    <property type="entry name" value="SecA_preprotein_X-link_dom"/>
</dbReference>
<sequence>MFEWIKNLFGDPNERELNKLWPIVEEINDHYEELQDLTDDELRAKTDAFRAEIRESVADIEARQDEIREKLKRAPGLEGPVGGDGQVTEMEGEALSLDERDALYDEFDELEEEWQDVVEDTLWELLPEAFAVVKETCRRMLGETWMAGGSKIEWDMVPYDVQILGAIVLHQGRIAEMKTGEGKTLAAVMPLYLNALTGRGCQLVTVNDYLAERDTEWMGPIYEFHGLTVDCVNRYDPHTEGRKEAYEADITYGTNNEIGFDYLRDNSFVVRPEQLMQRGHHYAIIDEIDSVLIDEARTPLIISGPVPDQENDEYRELRDPVEQLVEAQRRLVRSFVKETRELLEEKEEAEEEGDSRRAQELEDEAGLSLFRASRGYPKNRQLQKLLNEPGMERLRQKTENFYLQENAKRMPFVDQELYFSVDEKKQTVEMTEKGQEYIAKIMDESEDLFVLPVVGDKIAEVEDEYQEKVDELEEALQEEDLSQEKRENKYMNDKRELEKELQERKREIYNTYSERAERVHAIEQLLKAFTLYERDTEYIVQEGKVQIVDEHTGRVMEGRRYSEGLHEALEAKEEVEIQNATQTYASVTLQNYFRMYDKLSGMTGTAETEAEEFNEIYDLDVVVVPTHEPVRRDDKDDLVFQTKREKYNAIVEKVKEYNKRGQPVLVGSASVEVSETISRTLEREGIPHNVLNAKQDRAKEEAQIVAEAGQKGSVTIATNMAGRGTDIQITDEVRELGGLAILGSERHESRRIDLQLRGRAGRQGDPGESQFYVSLEDDLMRLFGSDRVAKVMDSMGIEEGEVITHPWINKSIKRAQSKVEQNNFAIRKRQLEYDDVLNSQREVIYKRRREALTGERFHGQVLNMLYEYIEALVERHYGQGNIAGLREDLLRTLAFDLEMDREEFVQLGEDGVVDHVYDVATDYYRQKRANIAQPFYQTLRDLKQERGDDMIEQVFVDFTDGQDAIRAVADVDEALETNGEEINEALERTAMLQTIDEKWTDHLRELDELKEGIGLRSFGRKDPVVEYKMEAFDLFSDMMAEIGQEVVSLVFRAGPVVDDEVQTEGQGPRRRLSQRNAQTQHDSAQPDYSIDADGDGGGGQEGEAAERDPTVEEKQPVTVADEPGRNEYVTVRNNANGETTEMKWKYAKKKINQGGWSLVS</sequence>
<dbReference type="Proteomes" id="UP001155057">
    <property type="component" value="Unassembled WGS sequence"/>
</dbReference>
<dbReference type="AlphaFoldDB" id="A0A9X2TGG3"/>
<dbReference type="SUPFAM" id="SSF52540">
    <property type="entry name" value="P-loop containing nucleoside triphosphate hydrolases"/>
    <property type="match status" value="2"/>
</dbReference>
<keyword evidence="3 12" id="KW-0813">Transport</keyword>
<dbReference type="PRINTS" id="PR00906">
    <property type="entry name" value="SECA"/>
</dbReference>
<dbReference type="InterPro" id="IPR011115">
    <property type="entry name" value="SecA_DEAD"/>
</dbReference>
<dbReference type="GO" id="GO:0031522">
    <property type="term" value="C:cell envelope Sec protein transport complex"/>
    <property type="evidence" value="ECO:0007669"/>
    <property type="project" value="TreeGrafter"/>
</dbReference>
<feature type="binding site" evidence="12">
    <location>
        <position position="162"/>
    </location>
    <ligand>
        <name>ATP</name>
        <dbReference type="ChEBI" id="CHEBI:30616"/>
    </ligand>
</feature>
<evidence type="ECO:0000256" key="1">
    <source>
        <dbReference type="ARBA" id="ARBA00004170"/>
    </source>
</evidence>
<dbReference type="InterPro" id="IPR011116">
    <property type="entry name" value="SecA_Wing/Scaffold"/>
</dbReference>
<comment type="subunit">
    <text evidence="12">Monomer and homodimer. Part of the essential Sec protein translocation apparatus which comprises SecA, SecYEG and auxiliary proteins SecDF. Other proteins may also be involved.</text>
</comment>
<dbReference type="Pfam" id="PF07516">
    <property type="entry name" value="SecA_SW"/>
    <property type="match status" value="1"/>
</dbReference>
<name>A0A9X2TGG3_9BACT</name>
<dbReference type="PANTHER" id="PTHR30612">
    <property type="entry name" value="SECA INNER MEMBRANE COMPONENT OF SEC PROTEIN SECRETION SYSTEM"/>
    <property type="match status" value="1"/>
</dbReference>
<feature type="compositionally biased region" description="Polar residues" evidence="14">
    <location>
        <begin position="1074"/>
        <end position="1083"/>
    </location>
</feature>
<evidence type="ECO:0000259" key="16">
    <source>
        <dbReference type="PROSITE" id="PS51194"/>
    </source>
</evidence>
<dbReference type="InterPro" id="IPR001650">
    <property type="entry name" value="Helicase_C-like"/>
</dbReference>
<feature type="compositionally biased region" description="Acidic residues" evidence="14">
    <location>
        <begin position="344"/>
        <end position="353"/>
    </location>
</feature>
<evidence type="ECO:0000256" key="5">
    <source>
        <dbReference type="ARBA" id="ARBA00022490"/>
    </source>
</evidence>
<keyword evidence="8 12" id="KW-0653">Protein transport</keyword>
<feature type="region of interest" description="Disordered" evidence="14">
    <location>
        <begin position="342"/>
        <end position="362"/>
    </location>
</feature>
<comment type="catalytic activity">
    <reaction evidence="12">
        <text>ATP + H2O + cellular proteinSide 1 = ADP + phosphate + cellular proteinSide 2.</text>
        <dbReference type="EC" id="7.4.2.8"/>
    </reaction>
</comment>
<gene>
    <name evidence="12" type="primary">secA</name>
    <name evidence="18" type="ORF">GGP61_003305</name>
</gene>
<keyword evidence="10 12" id="KW-0811">Translocation</keyword>
<dbReference type="GO" id="GO:0005886">
    <property type="term" value="C:plasma membrane"/>
    <property type="evidence" value="ECO:0007669"/>
    <property type="project" value="UniProtKB-SubCell"/>
</dbReference>
<feature type="domain" description="SecA family profile" evidence="17">
    <location>
        <begin position="2"/>
        <end position="804"/>
    </location>
</feature>
<dbReference type="HAMAP" id="MF_01382">
    <property type="entry name" value="SecA"/>
    <property type="match status" value="1"/>
</dbReference>
<evidence type="ECO:0000256" key="7">
    <source>
        <dbReference type="ARBA" id="ARBA00022840"/>
    </source>
</evidence>
<dbReference type="InterPro" id="IPR044722">
    <property type="entry name" value="SecA_SF2_C"/>
</dbReference>
<evidence type="ECO:0000259" key="17">
    <source>
        <dbReference type="PROSITE" id="PS51196"/>
    </source>
</evidence>
<dbReference type="SUPFAM" id="SSF81767">
    <property type="entry name" value="Pre-protein crosslinking domain of SecA"/>
    <property type="match status" value="1"/>
</dbReference>
<protein>
    <recommendedName>
        <fullName evidence="12">Protein translocase subunit SecA</fullName>
        <ecNumber evidence="12">7.4.2.8</ecNumber>
    </recommendedName>
</protein>
<accession>A0A9X2TGG3</accession>
<keyword evidence="7 12" id="KW-0067">ATP-binding</keyword>
<evidence type="ECO:0000256" key="13">
    <source>
        <dbReference type="SAM" id="Coils"/>
    </source>
</evidence>
<dbReference type="EC" id="7.4.2.8" evidence="12"/>
<keyword evidence="13" id="KW-0175">Coiled coil</keyword>
<feature type="binding site" evidence="12">
    <location>
        <begin position="180"/>
        <end position="184"/>
    </location>
    <ligand>
        <name>ATP</name>
        <dbReference type="ChEBI" id="CHEBI:30616"/>
    </ligand>
</feature>
<evidence type="ECO:0000256" key="9">
    <source>
        <dbReference type="ARBA" id="ARBA00022967"/>
    </source>
</evidence>
<reference evidence="18" key="1">
    <citation type="submission" date="2022-08" db="EMBL/GenBank/DDBJ databases">
        <title>Genomic Encyclopedia of Type Strains, Phase V (KMG-V): Genome sequencing to study the core and pangenomes of soil and plant-associated prokaryotes.</title>
        <authorList>
            <person name="Whitman W."/>
        </authorList>
    </citation>
    <scope>NUCLEOTIDE SEQUENCE</scope>
    <source>
        <strain evidence="18">SP3049</strain>
    </source>
</reference>
<feature type="domain" description="Helicase C-terminal" evidence="16">
    <location>
        <begin position="649"/>
        <end position="820"/>
    </location>
</feature>
<keyword evidence="9 12" id="KW-1278">Translocase</keyword>
<evidence type="ECO:0000256" key="3">
    <source>
        <dbReference type="ARBA" id="ARBA00022448"/>
    </source>
</evidence>
<dbReference type="PROSITE" id="PS51192">
    <property type="entry name" value="HELICASE_ATP_BIND_1"/>
    <property type="match status" value="1"/>
</dbReference>
<dbReference type="GO" id="GO:0065002">
    <property type="term" value="P:intracellular protein transmembrane transport"/>
    <property type="evidence" value="ECO:0007669"/>
    <property type="project" value="UniProtKB-UniRule"/>
</dbReference>
<evidence type="ECO:0000256" key="14">
    <source>
        <dbReference type="SAM" id="MobiDB-lite"/>
    </source>
</evidence>
<dbReference type="Gene3D" id="1.10.3060.10">
    <property type="entry name" value="Helical scaffold and wing domains of SecA"/>
    <property type="match status" value="1"/>
</dbReference>
<feature type="compositionally biased region" description="Basic and acidic residues" evidence="14">
    <location>
        <begin position="1104"/>
        <end position="1115"/>
    </location>
</feature>
<dbReference type="RefSeq" id="WP_259124507.1">
    <property type="nucleotide sequence ID" value="NZ_JANUAE010000016.1"/>
</dbReference>
<dbReference type="CDD" id="cd17928">
    <property type="entry name" value="DEXDc_SecA"/>
    <property type="match status" value="1"/>
</dbReference>
<dbReference type="GO" id="GO:0008564">
    <property type="term" value="F:protein-exporting ATPase activity"/>
    <property type="evidence" value="ECO:0007669"/>
    <property type="project" value="UniProtKB-EC"/>
</dbReference>
<dbReference type="SMART" id="SM00957">
    <property type="entry name" value="SecA_DEAD"/>
    <property type="match status" value="1"/>
</dbReference>
<dbReference type="GO" id="GO:0005829">
    <property type="term" value="C:cytosol"/>
    <property type="evidence" value="ECO:0007669"/>
    <property type="project" value="TreeGrafter"/>
</dbReference>
<dbReference type="EMBL" id="JANUAE010000016">
    <property type="protein sequence ID" value="MCS3711672.1"/>
    <property type="molecule type" value="Genomic_DNA"/>
</dbReference>
<comment type="function">
    <text evidence="12">Part of the Sec protein translocase complex. Interacts with the SecYEG preprotein conducting channel. Has a central role in coupling the hydrolysis of ATP to the transfer of proteins into and across the cell membrane, serving as an ATP-driven molecular motor driving the stepwise translocation of polypeptide chains across the membrane.</text>
</comment>
<dbReference type="PANTHER" id="PTHR30612:SF0">
    <property type="entry name" value="CHLOROPLAST PROTEIN-TRANSPORTING ATPASE"/>
    <property type="match status" value="1"/>
</dbReference>
<dbReference type="Gene3D" id="3.40.50.300">
    <property type="entry name" value="P-loop containing nucleotide triphosphate hydrolases"/>
    <property type="match status" value="4"/>
</dbReference>
<dbReference type="InterPro" id="IPR000185">
    <property type="entry name" value="SecA"/>
</dbReference>
<keyword evidence="5 12" id="KW-0963">Cytoplasm</keyword>
<comment type="subcellular location">
    <subcellularLocation>
        <location evidence="12">Cell membrane</location>
        <topology evidence="12">Peripheral membrane protein</topology>
        <orientation evidence="12">Cytoplasmic side</orientation>
    </subcellularLocation>
    <subcellularLocation>
        <location evidence="12">Cytoplasm</location>
    </subcellularLocation>
    <subcellularLocation>
        <location evidence="1">Membrane</location>
        <topology evidence="1">Peripheral membrane protein</topology>
    </subcellularLocation>
    <text evidence="12">Distribution is 50-50.</text>
</comment>
<evidence type="ECO:0000256" key="10">
    <source>
        <dbReference type="ARBA" id="ARBA00023010"/>
    </source>
</evidence>
<evidence type="ECO:0000256" key="6">
    <source>
        <dbReference type="ARBA" id="ARBA00022741"/>
    </source>
</evidence>